<dbReference type="SMART" id="SM00226">
    <property type="entry name" value="LMWPc"/>
    <property type="match status" value="1"/>
</dbReference>
<evidence type="ECO:0000313" key="7">
    <source>
        <dbReference type="EMBL" id="PWQ95241.1"/>
    </source>
</evidence>
<evidence type="ECO:0000256" key="1">
    <source>
        <dbReference type="ARBA" id="ARBA00011063"/>
    </source>
</evidence>
<dbReference type="Pfam" id="PF01451">
    <property type="entry name" value="LMWPc"/>
    <property type="match status" value="1"/>
</dbReference>
<dbReference type="SUPFAM" id="SSF52788">
    <property type="entry name" value="Phosphotyrosine protein phosphatases I"/>
    <property type="match status" value="1"/>
</dbReference>
<evidence type="ECO:0000256" key="5">
    <source>
        <dbReference type="PIRSR" id="PIRSR617867-1"/>
    </source>
</evidence>
<dbReference type="PRINTS" id="PR00719">
    <property type="entry name" value="LMWPTPASE"/>
</dbReference>
<dbReference type="Gene3D" id="3.40.50.2300">
    <property type="match status" value="1"/>
</dbReference>
<proteinExistence type="inferred from homology"/>
<feature type="active site" description="Nucleophile" evidence="5">
    <location>
        <position position="10"/>
    </location>
</feature>
<keyword evidence="4" id="KW-0904">Protein phosphatase</keyword>
<dbReference type="PANTHER" id="PTHR11717">
    <property type="entry name" value="LOW MOLECULAR WEIGHT PROTEIN TYROSINE PHOSPHATASE"/>
    <property type="match status" value="1"/>
</dbReference>
<evidence type="ECO:0000259" key="6">
    <source>
        <dbReference type="SMART" id="SM00226"/>
    </source>
</evidence>
<name>A0A317CAS4_9GAMM</name>
<feature type="active site" description="Proton donor" evidence="5">
    <location>
        <position position="125"/>
    </location>
</feature>
<evidence type="ECO:0000256" key="3">
    <source>
        <dbReference type="ARBA" id="ARBA00022801"/>
    </source>
</evidence>
<gene>
    <name evidence="7" type="ORF">DKT75_12920</name>
</gene>
<organism evidence="7 8">
    <name type="scientific">Leucothrix arctica</name>
    <dbReference type="NCBI Taxonomy" id="1481894"/>
    <lineage>
        <taxon>Bacteria</taxon>
        <taxon>Pseudomonadati</taxon>
        <taxon>Pseudomonadota</taxon>
        <taxon>Gammaproteobacteria</taxon>
        <taxon>Thiotrichales</taxon>
        <taxon>Thiotrichaceae</taxon>
        <taxon>Leucothrix</taxon>
    </lineage>
</organism>
<sequence>MNKVNVLFVCMGNICRSPTAHGVFEALVEQYNLSDKISVGSAGTHAYHVGEAPDERSQAVALTRGYDLSTQQSRLITKQDFEAFDYILAMDKANLYSLSKVSPVQDRVFSLMDFAPERDESEVPDPYYGGDRGFENVLTMIEVASQGLLNHILKSNPNLSH</sequence>
<evidence type="ECO:0000313" key="8">
    <source>
        <dbReference type="Proteomes" id="UP000245506"/>
    </source>
</evidence>
<dbReference type="GO" id="GO:0004725">
    <property type="term" value="F:protein tyrosine phosphatase activity"/>
    <property type="evidence" value="ECO:0007669"/>
    <property type="project" value="UniProtKB-EC"/>
</dbReference>
<protein>
    <recommendedName>
        <fullName evidence="2">protein-tyrosine-phosphatase</fullName>
        <ecNumber evidence="2">3.1.3.48</ecNumber>
    </recommendedName>
</protein>
<dbReference type="RefSeq" id="WP_109823853.1">
    <property type="nucleotide sequence ID" value="NZ_QGKL01000035.1"/>
</dbReference>
<feature type="active site" evidence="5">
    <location>
        <position position="16"/>
    </location>
</feature>
<reference evidence="7 8" key="1">
    <citation type="submission" date="2018-05" db="EMBL/GenBank/DDBJ databases">
        <title>Leucothrix arctica sp. nov., isolated from Arctic seawater.</title>
        <authorList>
            <person name="Choi A."/>
            <person name="Baek K."/>
        </authorList>
    </citation>
    <scope>NUCLEOTIDE SEQUENCE [LARGE SCALE GENOMIC DNA]</scope>
    <source>
        <strain evidence="7 8">IMCC9719</strain>
    </source>
</reference>
<dbReference type="Proteomes" id="UP000245506">
    <property type="component" value="Unassembled WGS sequence"/>
</dbReference>
<dbReference type="AlphaFoldDB" id="A0A317CAS4"/>
<dbReference type="EC" id="3.1.3.48" evidence="2"/>
<keyword evidence="8" id="KW-1185">Reference proteome</keyword>
<dbReference type="CDD" id="cd16343">
    <property type="entry name" value="LMWPTP"/>
    <property type="match status" value="1"/>
</dbReference>
<dbReference type="EMBL" id="QGKL01000035">
    <property type="protein sequence ID" value="PWQ95241.1"/>
    <property type="molecule type" value="Genomic_DNA"/>
</dbReference>
<dbReference type="PANTHER" id="PTHR11717:SF7">
    <property type="entry name" value="LOW MOLECULAR WEIGHT PHOSPHOTYROSINE PROTEIN PHOSPHATASE"/>
    <property type="match status" value="1"/>
</dbReference>
<accession>A0A317CAS4</accession>
<evidence type="ECO:0000256" key="2">
    <source>
        <dbReference type="ARBA" id="ARBA00013064"/>
    </source>
</evidence>
<dbReference type="InterPro" id="IPR036196">
    <property type="entry name" value="Ptyr_pPase_sf"/>
</dbReference>
<dbReference type="InterPro" id="IPR023485">
    <property type="entry name" value="Ptyr_pPase"/>
</dbReference>
<keyword evidence="3" id="KW-0378">Hydrolase</keyword>
<comment type="caution">
    <text evidence="7">The sequence shown here is derived from an EMBL/GenBank/DDBJ whole genome shotgun (WGS) entry which is preliminary data.</text>
</comment>
<dbReference type="OrthoDB" id="9784339at2"/>
<feature type="domain" description="Phosphotyrosine protein phosphatase I" evidence="6">
    <location>
        <begin position="4"/>
        <end position="151"/>
    </location>
</feature>
<dbReference type="InterPro" id="IPR017867">
    <property type="entry name" value="Tyr_phospatase_low_mol_wt"/>
</dbReference>
<dbReference type="InterPro" id="IPR050438">
    <property type="entry name" value="LMW_PTPase"/>
</dbReference>
<comment type="similarity">
    <text evidence="1">Belongs to the low molecular weight phosphotyrosine protein phosphatase family.</text>
</comment>
<evidence type="ECO:0000256" key="4">
    <source>
        <dbReference type="ARBA" id="ARBA00022912"/>
    </source>
</evidence>